<keyword evidence="2" id="KW-1185">Reference proteome</keyword>
<evidence type="ECO:0000313" key="1">
    <source>
        <dbReference type="EMBL" id="AXC15805.1"/>
    </source>
</evidence>
<protein>
    <submittedName>
        <fullName evidence="1">Uncharacterized protein</fullName>
    </submittedName>
</protein>
<dbReference type="KEGG" id="abas:ACPOL_6593"/>
<reference evidence="1 2" key="1">
    <citation type="journal article" date="2018" name="Front. Microbiol.">
        <title>Hydrolytic Capabilities as a Key to Environmental Success: Chitinolytic and Cellulolytic Acidobacteria From Acidic Sub-arctic Soils and Boreal Peatlands.</title>
        <authorList>
            <person name="Belova S.E."/>
            <person name="Ravin N.V."/>
            <person name="Pankratov T.A."/>
            <person name="Rakitin A.L."/>
            <person name="Ivanova A.A."/>
            <person name="Beletsky A.V."/>
            <person name="Mardanov A.V."/>
            <person name="Sinninghe Damste J.S."/>
            <person name="Dedysh S.N."/>
        </authorList>
    </citation>
    <scope>NUCLEOTIDE SEQUENCE [LARGE SCALE GENOMIC DNA]</scope>
    <source>
        <strain evidence="1 2">SBC82</strain>
    </source>
</reference>
<accession>A0A2Z5GB00</accession>
<evidence type="ECO:0000313" key="2">
    <source>
        <dbReference type="Proteomes" id="UP000253606"/>
    </source>
</evidence>
<gene>
    <name evidence="1" type="ORF">ACPOL_6593</name>
</gene>
<dbReference type="EMBL" id="CP030840">
    <property type="protein sequence ID" value="AXC15805.1"/>
    <property type="molecule type" value="Genomic_DNA"/>
</dbReference>
<organism evidence="1 2">
    <name type="scientific">Acidisarcina polymorpha</name>
    <dbReference type="NCBI Taxonomy" id="2211140"/>
    <lineage>
        <taxon>Bacteria</taxon>
        <taxon>Pseudomonadati</taxon>
        <taxon>Acidobacteriota</taxon>
        <taxon>Terriglobia</taxon>
        <taxon>Terriglobales</taxon>
        <taxon>Acidobacteriaceae</taxon>
        <taxon>Acidisarcina</taxon>
    </lineage>
</organism>
<dbReference type="AlphaFoldDB" id="A0A2Z5GB00"/>
<dbReference type="Proteomes" id="UP000253606">
    <property type="component" value="Chromosome"/>
</dbReference>
<proteinExistence type="predicted"/>
<sequence>MIRLLHGVPLEMIGLFSAAQSITGFAPATPSHKRSAGESLLLPLLRYPITAVWLHQAILNGELDGTSCSLG</sequence>
<name>A0A2Z5GB00_9BACT</name>